<dbReference type="InterPro" id="IPR013154">
    <property type="entry name" value="ADH-like_N"/>
</dbReference>
<keyword evidence="3 7" id="KW-0479">Metal-binding</keyword>
<dbReference type="InterPro" id="IPR036291">
    <property type="entry name" value="NAD(P)-bd_dom_sf"/>
</dbReference>
<evidence type="ECO:0000256" key="4">
    <source>
        <dbReference type="ARBA" id="ARBA00022833"/>
    </source>
</evidence>
<dbReference type="GO" id="GO:0008270">
    <property type="term" value="F:zinc ion binding"/>
    <property type="evidence" value="ECO:0007669"/>
    <property type="project" value="InterPro"/>
</dbReference>
<comment type="similarity">
    <text evidence="2 7">Belongs to the zinc-containing alcohol dehydrogenase family.</text>
</comment>
<dbReference type="Pfam" id="PF08240">
    <property type="entry name" value="ADH_N"/>
    <property type="match status" value="1"/>
</dbReference>
<dbReference type="PANTHER" id="PTHR42813:SF3">
    <property type="entry name" value="GLUTATHIONE-INDEPENDENT FORMALDEHYDE DEHYDROGENASE"/>
    <property type="match status" value="1"/>
</dbReference>
<keyword evidence="5" id="KW-0560">Oxidoreductase</keyword>
<dbReference type="SUPFAM" id="SSF50129">
    <property type="entry name" value="GroES-like"/>
    <property type="match status" value="1"/>
</dbReference>
<feature type="domain" description="Alcohol dehydrogenase-like C-terminal" evidence="8">
    <location>
        <begin position="181"/>
        <end position="250"/>
    </location>
</feature>
<evidence type="ECO:0000256" key="6">
    <source>
        <dbReference type="ARBA" id="ARBA00023027"/>
    </source>
</evidence>
<accession>A0A1L9UY87</accession>
<evidence type="ECO:0000256" key="7">
    <source>
        <dbReference type="RuleBase" id="RU361277"/>
    </source>
</evidence>
<evidence type="ECO:0000256" key="1">
    <source>
        <dbReference type="ARBA" id="ARBA00001947"/>
    </source>
</evidence>
<evidence type="ECO:0000259" key="8">
    <source>
        <dbReference type="Pfam" id="PF00107"/>
    </source>
</evidence>
<dbReference type="STRING" id="767769.A0A1L9UY87"/>
<dbReference type="OrthoDB" id="256333at2759"/>
<gene>
    <name evidence="10" type="ORF">ASPBRDRAFT_117770</name>
</gene>
<dbReference type="GeneID" id="93569605"/>
<sequence length="371" mass="39487">MRAVLWSGIPYNVTVASVPVPSIMAATDAIVRTDIAAICGSDLHVYHGLFGEGDVPWVMGHEAIGYISELGDAVTQFNVGDYVIIPDTTHAPHSNLDSPDPAGQAYGLGDGYGSMGGSQAEYTRVPFADHNLISIPDATNGANASGADYVMAADIFPTAWTGLDYAGFEPGDTIAIFGSGPVGLLAAHSAFIRGASRVYVIDHEPSRLAVAESIGAIPINFVDVDPVDEILRREPDGVRRSFDAIGYEAVNRELVNQEDIVMQWALQVTSLRGGVGGVGVWSQATNSSATPRGSLMKQDMTFPMADFFTRGLRLQSGAVDPLIAMPALTKLIANGQAAPGFIVSSVINIEDAPVYYRRFSDHKELKVIIQF</sequence>
<reference evidence="11" key="1">
    <citation type="journal article" date="2017" name="Genome Biol.">
        <title>Comparative genomics reveals high biological diversity and specific adaptations in the industrially and medically important fungal genus Aspergillus.</title>
        <authorList>
            <person name="de Vries R.P."/>
            <person name="Riley R."/>
            <person name="Wiebenga A."/>
            <person name="Aguilar-Osorio G."/>
            <person name="Amillis S."/>
            <person name="Uchima C.A."/>
            <person name="Anderluh G."/>
            <person name="Asadollahi M."/>
            <person name="Askin M."/>
            <person name="Barry K."/>
            <person name="Battaglia E."/>
            <person name="Bayram O."/>
            <person name="Benocci T."/>
            <person name="Braus-Stromeyer S.A."/>
            <person name="Caldana C."/>
            <person name="Canovas D."/>
            <person name="Cerqueira G.C."/>
            <person name="Chen F."/>
            <person name="Chen W."/>
            <person name="Choi C."/>
            <person name="Clum A."/>
            <person name="Dos Santos R.A."/>
            <person name="Damasio A.R."/>
            <person name="Diallinas G."/>
            <person name="Emri T."/>
            <person name="Fekete E."/>
            <person name="Flipphi M."/>
            <person name="Freyberg S."/>
            <person name="Gallo A."/>
            <person name="Gournas C."/>
            <person name="Habgood R."/>
            <person name="Hainaut M."/>
            <person name="Harispe M.L."/>
            <person name="Henrissat B."/>
            <person name="Hilden K.S."/>
            <person name="Hope R."/>
            <person name="Hossain A."/>
            <person name="Karabika E."/>
            <person name="Karaffa L."/>
            <person name="Karanyi Z."/>
            <person name="Krasevec N."/>
            <person name="Kuo A."/>
            <person name="Kusch H."/>
            <person name="LaButti K."/>
            <person name="Lagendijk E.L."/>
            <person name="Lapidus A."/>
            <person name="Levasseur A."/>
            <person name="Lindquist E."/>
            <person name="Lipzen A."/>
            <person name="Logrieco A.F."/>
            <person name="MacCabe A."/>
            <person name="Maekelae M.R."/>
            <person name="Malavazi I."/>
            <person name="Melin P."/>
            <person name="Meyer V."/>
            <person name="Mielnichuk N."/>
            <person name="Miskei M."/>
            <person name="Molnar A.P."/>
            <person name="Mule G."/>
            <person name="Ngan C.Y."/>
            <person name="Orejas M."/>
            <person name="Orosz E."/>
            <person name="Ouedraogo J.P."/>
            <person name="Overkamp K.M."/>
            <person name="Park H.-S."/>
            <person name="Perrone G."/>
            <person name="Piumi F."/>
            <person name="Punt P.J."/>
            <person name="Ram A.F."/>
            <person name="Ramon A."/>
            <person name="Rauscher S."/>
            <person name="Record E."/>
            <person name="Riano-Pachon D.M."/>
            <person name="Robert V."/>
            <person name="Roehrig J."/>
            <person name="Ruller R."/>
            <person name="Salamov A."/>
            <person name="Salih N.S."/>
            <person name="Samson R.A."/>
            <person name="Sandor E."/>
            <person name="Sanguinetti M."/>
            <person name="Schuetze T."/>
            <person name="Sepcic K."/>
            <person name="Shelest E."/>
            <person name="Sherlock G."/>
            <person name="Sophianopoulou V."/>
            <person name="Squina F.M."/>
            <person name="Sun H."/>
            <person name="Susca A."/>
            <person name="Todd R.B."/>
            <person name="Tsang A."/>
            <person name="Unkles S.E."/>
            <person name="van de Wiele N."/>
            <person name="van Rossen-Uffink D."/>
            <person name="Oliveira J.V."/>
            <person name="Vesth T.C."/>
            <person name="Visser J."/>
            <person name="Yu J.-H."/>
            <person name="Zhou M."/>
            <person name="Andersen M.R."/>
            <person name="Archer D.B."/>
            <person name="Baker S.E."/>
            <person name="Benoit I."/>
            <person name="Brakhage A.A."/>
            <person name="Braus G.H."/>
            <person name="Fischer R."/>
            <person name="Frisvad J.C."/>
            <person name="Goldman G.H."/>
            <person name="Houbraken J."/>
            <person name="Oakley B."/>
            <person name="Pocsi I."/>
            <person name="Scazzocchio C."/>
            <person name="Seiboth B."/>
            <person name="vanKuyk P.A."/>
            <person name="Wortman J."/>
            <person name="Dyer P.S."/>
            <person name="Grigoriev I.V."/>
        </authorList>
    </citation>
    <scope>NUCLEOTIDE SEQUENCE [LARGE SCALE GENOMIC DNA]</scope>
    <source>
        <strain evidence="11">CBS 101740 / IMI 381727 / IBT 21946</strain>
    </source>
</reference>
<dbReference type="VEuPathDB" id="FungiDB:ASPBRDRAFT_117770"/>
<evidence type="ECO:0000259" key="9">
    <source>
        <dbReference type="Pfam" id="PF08240"/>
    </source>
</evidence>
<evidence type="ECO:0000256" key="2">
    <source>
        <dbReference type="ARBA" id="ARBA00008072"/>
    </source>
</evidence>
<dbReference type="InterPro" id="IPR013149">
    <property type="entry name" value="ADH-like_C"/>
</dbReference>
<dbReference type="InterPro" id="IPR002328">
    <property type="entry name" value="ADH_Zn_CS"/>
</dbReference>
<evidence type="ECO:0000256" key="5">
    <source>
        <dbReference type="ARBA" id="ARBA00023002"/>
    </source>
</evidence>
<dbReference type="Gene3D" id="3.90.180.10">
    <property type="entry name" value="Medium-chain alcohol dehydrogenases, catalytic domain"/>
    <property type="match status" value="1"/>
</dbReference>
<dbReference type="SUPFAM" id="SSF51735">
    <property type="entry name" value="NAD(P)-binding Rossmann-fold domains"/>
    <property type="match status" value="1"/>
</dbReference>
<dbReference type="PANTHER" id="PTHR42813">
    <property type="entry name" value="ZINC-TYPE ALCOHOL DEHYDROGENASE-LIKE"/>
    <property type="match status" value="1"/>
</dbReference>
<evidence type="ECO:0000313" key="11">
    <source>
        <dbReference type="Proteomes" id="UP000184499"/>
    </source>
</evidence>
<organism evidence="10 11">
    <name type="scientific">Aspergillus brasiliensis (strain CBS 101740 / IMI 381727 / IBT 21946)</name>
    <dbReference type="NCBI Taxonomy" id="767769"/>
    <lineage>
        <taxon>Eukaryota</taxon>
        <taxon>Fungi</taxon>
        <taxon>Dikarya</taxon>
        <taxon>Ascomycota</taxon>
        <taxon>Pezizomycotina</taxon>
        <taxon>Eurotiomycetes</taxon>
        <taxon>Eurotiomycetidae</taxon>
        <taxon>Eurotiales</taxon>
        <taxon>Aspergillaceae</taxon>
        <taxon>Aspergillus</taxon>
        <taxon>Aspergillus subgen. Circumdati</taxon>
    </lineage>
</organism>
<comment type="cofactor">
    <cofactor evidence="1 7">
        <name>Zn(2+)</name>
        <dbReference type="ChEBI" id="CHEBI:29105"/>
    </cofactor>
</comment>
<dbReference type="Proteomes" id="UP000184499">
    <property type="component" value="Unassembled WGS sequence"/>
</dbReference>
<dbReference type="Gene3D" id="3.40.50.720">
    <property type="entry name" value="NAD(P)-binding Rossmann-like Domain"/>
    <property type="match status" value="1"/>
</dbReference>
<proteinExistence type="inferred from homology"/>
<dbReference type="RefSeq" id="XP_067483914.1">
    <property type="nucleotide sequence ID" value="XM_067617117.1"/>
</dbReference>
<dbReference type="AlphaFoldDB" id="A0A1L9UY87"/>
<evidence type="ECO:0000313" key="10">
    <source>
        <dbReference type="EMBL" id="OJJ76667.1"/>
    </source>
</evidence>
<dbReference type="EMBL" id="KV878680">
    <property type="protein sequence ID" value="OJJ76667.1"/>
    <property type="molecule type" value="Genomic_DNA"/>
</dbReference>
<keyword evidence="4 7" id="KW-0862">Zinc</keyword>
<keyword evidence="6" id="KW-0520">NAD</keyword>
<feature type="domain" description="Alcohol dehydrogenase-like N-terminal" evidence="9">
    <location>
        <begin position="27"/>
        <end position="137"/>
    </location>
</feature>
<name>A0A1L9UY87_ASPBC</name>
<dbReference type="Pfam" id="PF00107">
    <property type="entry name" value="ADH_zinc_N"/>
    <property type="match status" value="1"/>
</dbReference>
<protein>
    <submittedName>
        <fullName evidence="10">Uncharacterized protein</fullName>
    </submittedName>
</protein>
<keyword evidence="11" id="KW-1185">Reference proteome</keyword>
<dbReference type="GO" id="GO:0016491">
    <property type="term" value="F:oxidoreductase activity"/>
    <property type="evidence" value="ECO:0007669"/>
    <property type="project" value="UniProtKB-KW"/>
</dbReference>
<dbReference type="PROSITE" id="PS00059">
    <property type="entry name" value="ADH_ZINC"/>
    <property type="match status" value="1"/>
</dbReference>
<evidence type="ECO:0000256" key="3">
    <source>
        <dbReference type="ARBA" id="ARBA00022723"/>
    </source>
</evidence>
<dbReference type="InterPro" id="IPR011032">
    <property type="entry name" value="GroES-like_sf"/>
</dbReference>